<comment type="similarity">
    <text evidence="3 7">Belongs to the metallo-dependent hydrolases superfamily. Uronate isomerase family.</text>
</comment>
<dbReference type="InterPro" id="IPR032466">
    <property type="entry name" value="Metal_Hydrolase"/>
</dbReference>
<evidence type="ECO:0000256" key="7">
    <source>
        <dbReference type="HAMAP-Rule" id="MF_00675"/>
    </source>
</evidence>
<dbReference type="Gene3D" id="3.20.20.140">
    <property type="entry name" value="Metal-dependent hydrolases"/>
    <property type="match status" value="1"/>
</dbReference>
<accession>A0ABW2PZ86</accession>
<comment type="pathway">
    <text evidence="2 7">Carbohydrate metabolism; pentose and glucuronate interconversion.</text>
</comment>
<evidence type="ECO:0000256" key="1">
    <source>
        <dbReference type="ARBA" id="ARBA00001165"/>
    </source>
</evidence>
<name>A0ABW2PZ86_9BACL</name>
<proteinExistence type="inferred from homology"/>
<reference evidence="9" key="1">
    <citation type="journal article" date="2019" name="Int. J. Syst. Evol. Microbiol.">
        <title>The Global Catalogue of Microorganisms (GCM) 10K type strain sequencing project: providing services to taxonomists for standard genome sequencing and annotation.</title>
        <authorList>
            <consortium name="The Broad Institute Genomics Platform"/>
            <consortium name="The Broad Institute Genome Sequencing Center for Infectious Disease"/>
            <person name="Wu L."/>
            <person name="Ma J."/>
        </authorList>
    </citation>
    <scope>NUCLEOTIDE SEQUENCE [LARGE SCALE GENOMIC DNA]</scope>
    <source>
        <strain evidence="9">CGMCC 1.16305</strain>
    </source>
</reference>
<dbReference type="RefSeq" id="WP_380965482.1">
    <property type="nucleotide sequence ID" value="NZ_JBHTCO010000007.1"/>
</dbReference>
<organism evidence="8 9">
    <name type="scientific">Scopulibacillus cellulosilyticus</name>
    <dbReference type="NCBI Taxonomy" id="2665665"/>
    <lineage>
        <taxon>Bacteria</taxon>
        <taxon>Bacillati</taxon>
        <taxon>Bacillota</taxon>
        <taxon>Bacilli</taxon>
        <taxon>Bacillales</taxon>
        <taxon>Sporolactobacillaceae</taxon>
        <taxon>Scopulibacillus</taxon>
    </lineage>
</organism>
<dbReference type="SUPFAM" id="SSF51556">
    <property type="entry name" value="Metallo-dependent hydrolases"/>
    <property type="match status" value="1"/>
</dbReference>
<comment type="catalytic activity">
    <reaction evidence="7">
        <text>aldehydo-D-galacturonate = keto-D-tagaturonate</text>
        <dbReference type="Rhea" id="RHEA:27702"/>
        <dbReference type="ChEBI" id="CHEBI:12952"/>
        <dbReference type="ChEBI" id="CHEBI:17886"/>
    </reaction>
</comment>
<evidence type="ECO:0000256" key="4">
    <source>
        <dbReference type="ARBA" id="ARBA00012546"/>
    </source>
</evidence>
<dbReference type="Proteomes" id="UP001596505">
    <property type="component" value="Unassembled WGS sequence"/>
</dbReference>
<keyword evidence="9" id="KW-1185">Reference proteome</keyword>
<dbReference type="GO" id="GO:0008880">
    <property type="term" value="F:glucuronate isomerase activity"/>
    <property type="evidence" value="ECO:0007669"/>
    <property type="project" value="UniProtKB-EC"/>
</dbReference>
<evidence type="ECO:0000256" key="6">
    <source>
        <dbReference type="ARBA" id="ARBA00023235"/>
    </source>
</evidence>
<gene>
    <name evidence="7 8" type="primary">uxaC</name>
    <name evidence="8" type="ORF">ACFQRG_08620</name>
</gene>
<dbReference type="EMBL" id="JBHTCO010000007">
    <property type="protein sequence ID" value="MFC7393045.1"/>
    <property type="molecule type" value="Genomic_DNA"/>
</dbReference>
<evidence type="ECO:0000313" key="8">
    <source>
        <dbReference type="EMBL" id="MFC7393045.1"/>
    </source>
</evidence>
<evidence type="ECO:0000256" key="2">
    <source>
        <dbReference type="ARBA" id="ARBA00004892"/>
    </source>
</evidence>
<dbReference type="PANTHER" id="PTHR30068">
    <property type="entry name" value="URONATE ISOMERASE"/>
    <property type="match status" value="1"/>
</dbReference>
<sequence length="484" mass="56451">MKAFMGKDFLLQTETAKKLYHDYAVEMPIYDYHCHLNPKEIYENRKYKNMTELWLGEDHYKWRAMRANGIDEYYITGEADDFEKFKKWAETVEKLIGNPLYHWTHLELRRYFGVETVLKKSNAKIIWDRCNEKLQSPEFYARKLISRSNVALIGTTDDPIDDLRYHKLLQEDKSFATTVLPSFRPDVVMAIHNTLEWVDYVKKLGSVTGIEITNFTNLMAALERRMDYFHEIGCKLSDHSIERVSFEPATLEELDVIVKKALQNYAISVKEKDQFLTQLLVALGRAYHKRDWVMQYHIGALRSANSRLFHKIGINIGCDSIKDEPIAIPLVKLLDELDQNGELPKTILYGLNPNYNETLATIAGDFQEGGTPSKVQFGSAWWFNDHIDGMVDQMKALGNLGLLSRFVGMLTDSRSFLSYSRHEYFRRILCNIIGNWVENGEYPYDLEWLGHIVQDISYNNALHYFDFQFKENHSLHEQRGGKCC</sequence>
<dbReference type="Pfam" id="PF02614">
    <property type="entry name" value="UxaC"/>
    <property type="match status" value="1"/>
</dbReference>
<dbReference type="Gene3D" id="1.10.2020.10">
    <property type="entry name" value="uronate isomerase, domain 2, chain A"/>
    <property type="match status" value="1"/>
</dbReference>
<dbReference type="HAMAP" id="MF_00675">
    <property type="entry name" value="UxaC"/>
    <property type="match status" value="1"/>
</dbReference>
<protein>
    <recommendedName>
        <fullName evidence="5 7">Uronate isomerase</fullName>
        <ecNumber evidence="4 7">5.3.1.12</ecNumber>
    </recommendedName>
    <alternativeName>
        <fullName evidence="7">Glucuronate isomerase</fullName>
    </alternativeName>
    <alternativeName>
        <fullName evidence="7">Uronic isomerase</fullName>
    </alternativeName>
</protein>
<dbReference type="InterPro" id="IPR003766">
    <property type="entry name" value="Uronate_isomerase"/>
</dbReference>
<comment type="catalytic activity">
    <reaction evidence="1 7">
        <text>D-glucuronate = D-fructuronate</text>
        <dbReference type="Rhea" id="RHEA:13049"/>
        <dbReference type="ChEBI" id="CHEBI:58720"/>
        <dbReference type="ChEBI" id="CHEBI:59863"/>
        <dbReference type="EC" id="5.3.1.12"/>
    </reaction>
</comment>
<dbReference type="EC" id="5.3.1.12" evidence="4 7"/>
<dbReference type="PANTHER" id="PTHR30068:SF4">
    <property type="entry name" value="URONATE ISOMERASE"/>
    <property type="match status" value="1"/>
</dbReference>
<evidence type="ECO:0000313" key="9">
    <source>
        <dbReference type="Proteomes" id="UP001596505"/>
    </source>
</evidence>
<dbReference type="NCBIfam" id="NF002794">
    <property type="entry name" value="PRK02925.1"/>
    <property type="match status" value="1"/>
</dbReference>
<evidence type="ECO:0000256" key="3">
    <source>
        <dbReference type="ARBA" id="ARBA00008397"/>
    </source>
</evidence>
<evidence type="ECO:0000256" key="5">
    <source>
        <dbReference type="ARBA" id="ARBA00020555"/>
    </source>
</evidence>
<keyword evidence="6 7" id="KW-0413">Isomerase</keyword>
<comment type="caution">
    <text evidence="8">The sequence shown here is derived from an EMBL/GenBank/DDBJ whole genome shotgun (WGS) entry which is preliminary data.</text>
</comment>